<dbReference type="PROSITE" id="PS51257">
    <property type="entry name" value="PROKAR_LIPOPROTEIN"/>
    <property type="match status" value="1"/>
</dbReference>
<dbReference type="Proteomes" id="UP000007590">
    <property type="component" value="Chromosome"/>
</dbReference>
<evidence type="ECO:0008006" key="3">
    <source>
        <dbReference type="Google" id="ProtNLM"/>
    </source>
</evidence>
<keyword evidence="2" id="KW-1185">Reference proteome</keyword>
<organism evidence="1 2">
    <name type="scientific">Solitalea canadensis (strain ATCC 29591 / DSM 3403 / JCM 21819 / LMG 8368 / NBRC 15130 / NCIMB 12057 / USAM 9D)</name>
    <name type="common">Flexibacter canadensis</name>
    <dbReference type="NCBI Taxonomy" id="929556"/>
    <lineage>
        <taxon>Bacteria</taxon>
        <taxon>Pseudomonadati</taxon>
        <taxon>Bacteroidota</taxon>
        <taxon>Sphingobacteriia</taxon>
        <taxon>Sphingobacteriales</taxon>
        <taxon>Sphingobacteriaceae</taxon>
        <taxon>Solitalea</taxon>
    </lineage>
</organism>
<dbReference type="HOGENOM" id="CLU_1331204_0_0_10"/>
<gene>
    <name evidence="1" type="ordered locus">Solca_3079</name>
</gene>
<name>H8KWH7_SOLCM</name>
<dbReference type="AlphaFoldDB" id="H8KWH7"/>
<evidence type="ECO:0000313" key="2">
    <source>
        <dbReference type="Proteomes" id="UP000007590"/>
    </source>
</evidence>
<proteinExistence type="predicted"/>
<reference evidence="1" key="1">
    <citation type="submission" date="2012-02" db="EMBL/GenBank/DDBJ databases">
        <title>The complete genome of Solitalea canadensis DSM 3403.</title>
        <authorList>
            <consortium name="US DOE Joint Genome Institute (JGI-PGF)"/>
            <person name="Lucas S."/>
            <person name="Copeland A."/>
            <person name="Lapidus A."/>
            <person name="Glavina del Rio T."/>
            <person name="Dalin E."/>
            <person name="Tice H."/>
            <person name="Bruce D."/>
            <person name="Goodwin L."/>
            <person name="Pitluck S."/>
            <person name="Peters L."/>
            <person name="Ovchinnikova G."/>
            <person name="Lu M."/>
            <person name="Kyrpides N."/>
            <person name="Mavromatis K."/>
            <person name="Ivanova N."/>
            <person name="Brettin T."/>
            <person name="Detter J.C."/>
            <person name="Han C."/>
            <person name="Larimer F."/>
            <person name="Land M."/>
            <person name="Hauser L."/>
            <person name="Markowitz V."/>
            <person name="Cheng J.-F."/>
            <person name="Hugenholtz P."/>
            <person name="Woyke T."/>
            <person name="Wu D."/>
            <person name="Spring S."/>
            <person name="Schroeder M."/>
            <person name="Kopitz M."/>
            <person name="Brambilla E."/>
            <person name="Klenk H.-P."/>
            <person name="Eisen J.A."/>
        </authorList>
    </citation>
    <scope>NUCLEOTIDE SEQUENCE</scope>
    <source>
        <strain evidence="1">DSM 3403</strain>
    </source>
</reference>
<accession>H8KWH7</accession>
<sequence length="206" mass="24207">MEQKIGEVMAKHTDFFRNVVMISSFLIVITSCDNKEQTLANEKYYNFFCDTIKTDSSLQINSRFGKLESNEPYYTVEIKNGDNKVLKSLFIFNRIVYETSSFKNYKGYEFTYSIMPKYTDSNLVAQKINYGNSFVYLIKGENPYCNGTNCRSYNLHLLAIKSNKLKLNWVYQFDDSDNKFEDFRIVLANDKLILQNKNKVIDTLRF</sequence>
<dbReference type="RefSeq" id="WP_014681321.1">
    <property type="nucleotide sequence ID" value="NC_017770.1"/>
</dbReference>
<dbReference type="OrthoDB" id="5496340at2"/>
<dbReference type="KEGG" id="scn:Solca_3079"/>
<protein>
    <recommendedName>
        <fullName evidence="3">Lipoprotein</fullName>
    </recommendedName>
</protein>
<dbReference type="EMBL" id="CP003349">
    <property type="protein sequence ID" value="AFD08095.1"/>
    <property type="molecule type" value="Genomic_DNA"/>
</dbReference>
<evidence type="ECO:0000313" key="1">
    <source>
        <dbReference type="EMBL" id="AFD08095.1"/>
    </source>
</evidence>